<dbReference type="Pfam" id="PF02894">
    <property type="entry name" value="GFO_IDH_MocA_C"/>
    <property type="match status" value="1"/>
</dbReference>
<dbReference type="InterPro" id="IPR051317">
    <property type="entry name" value="Gfo/Idh/MocA_oxidoreduct"/>
</dbReference>
<gene>
    <name evidence="5" type="ORF">DD559_18125</name>
</gene>
<evidence type="ECO:0000256" key="1">
    <source>
        <dbReference type="ARBA" id="ARBA00010928"/>
    </source>
</evidence>
<evidence type="ECO:0000313" key="5">
    <source>
        <dbReference type="EMBL" id="PVX31012.1"/>
    </source>
</evidence>
<dbReference type="PANTHER" id="PTHR43708:SF5">
    <property type="entry name" value="CONSERVED EXPRESSED OXIDOREDUCTASE (EUROFUNG)-RELATED"/>
    <property type="match status" value="1"/>
</dbReference>
<dbReference type="GO" id="GO:0000166">
    <property type="term" value="F:nucleotide binding"/>
    <property type="evidence" value="ECO:0007669"/>
    <property type="project" value="InterPro"/>
</dbReference>
<dbReference type="EMBL" id="QENQ01000001">
    <property type="protein sequence ID" value="PVX31012.1"/>
    <property type="molecule type" value="Genomic_DNA"/>
</dbReference>
<comment type="similarity">
    <text evidence="1">Belongs to the Gfo/Idh/MocA family.</text>
</comment>
<evidence type="ECO:0000259" key="3">
    <source>
        <dbReference type="Pfam" id="PF01408"/>
    </source>
</evidence>
<dbReference type="SUPFAM" id="SSF51735">
    <property type="entry name" value="NAD(P)-binding Rossmann-fold domains"/>
    <property type="match status" value="1"/>
</dbReference>
<keyword evidence="2" id="KW-0560">Oxidoreductase</keyword>
<evidence type="ECO:0000256" key="2">
    <source>
        <dbReference type="ARBA" id="ARBA00023002"/>
    </source>
</evidence>
<dbReference type="Gene3D" id="3.30.360.10">
    <property type="entry name" value="Dihydrodipicolinate Reductase, domain 2"/>
    <property type="match status" value="1"/>
</dbReference>
<organism evidence="5 6">
    <name type="scientific">Sphingomonas pokkalii</name>
    <dbReference type="NCBI Taxonomy" id="2175090"/>
    <lineage>
        <taxon>Bacteria</taxon>
        <taxon>Pseudomonadati</taxon>
        <taxon>Pseudomonadota</taxon>
        <taxon>Alphaproteobacteria</taxon>
        <taxon>Sphingomonadales</taxon>
        <taxon>Sphingomonadaceae</taxon>
        <taxon>Sphingomonas</taxon>
    </lineage>
</organism>
<comment type="caution">
    <text evidence="5">The sequence shown here is derived from an EMBL/GenBank/DDBJ whole genome shotgun (WGS) entry which is preliminary data.</text>
</comment>
<name>A0A2U0SI39_9SPHN</name>
<dbReference type="Gene3D" id="3.40.50.720">
    <property type="entry name" value="NAD(P)-binding Rossmann-like Domain"/>
    <property type="match status" value="1"/>
</dbReference>
<dbReference type="RefSeq" id="WP_116470406.1">
    <property type="nucleotide sequence ID" value="NZ_QENQ01000001.1"/>
</dbReference>
<sequence>MIRTGLIGFGLGGTAFHAPLIAAVEGLVLAAVGTSRGEAVAAAYPGVPAISPAALIADPAIDLVVISTPNATHFELAQAALRAGKHVVVDKPLTPSASQAEALIALAEAGERLLVPFHNRRWDSDFLAVRALVESGRLGEIALFEAHWDRFRPDLAQAWKEAPDAGAGQLLDLGSHMIDQMLVLFGMPDAVDADLARQRSGSQVDDYFALTFHYGDRRAVLASSRLIAAPRPRFGLHGHGGSFVKYGLDPQEAALRGGGSVHDPAHGLEDPALHGRLTLPDGTVETLASARGDYRQFYAGVVAAIRDGAGPPVLASDALAGLRLMDAARQSAEDGRRIRLC</sequence>
<reference evidence="5 6" key="1">
    <citation type="submission" date="2018-05" db="EMBL/GenBank/DDBJ databases">
        <title>Description of Sphingomonas pokkalii sp nov, isolated from the rhizosphere of saline tolerant pokkali rice and its draft genome analysis.</title>
        <authorList>
            <person name="Menon R."/>
            <person name="Kumari S."/>
            <person name="Rameshkumar N."/>
        </authorList>
    </citation>
    <scope>NUCLEOTIDE SEQUENCE [LARGE SCALE GENOMIC DNA]</scope>
    <source>
        <strain evidence="5 6">L3B27</strain>
    </source>
</reference>
<accession>A0A2U0SI39</accession>
<dbReference type="Pfam" id="PF01408">
    <property type="entry name" value="GFO_IDH_MocA"/>
    <property type="match status" value="1"/>
</dbReference>
<dbReference type="SUPFAM" id="SSF55347">
    <property type="entry name" value="Glyceraldehyde-3-phosphate dehydrogenase-like, C-terminal domain"/>
    <property type="match status" value="1"/>
</dbReference>
<proteinExistence type="inferred from homology"/>
<dbReference type="InterPro" id="IPR004104">
    <property type="entry name" value="Gfo/Idh/MocA-like_OxRdtase_C"/>
</dbReference>
<evidence type="ECO:0000259" key="4">
    <source>
        <dbReference type="Pfam" id="PF02894"/>
    </source>
</evidence>
<evidence type="ECO:0000313" key="6">
    <source>
        <dbReference type="Proteomes" id="UP000245890"/>
    </source>
</evidence>
<feature type="domain" description="Gfo/Idh/MocA-like oxidoreductase N-terminal" evidence="3">
    <location>
        <begin position="2"/>
        <end position="114"/>
    </location>
</feature>
<dbReference type="NCBIfam" id="NF008607">
    <property type="entry name" value="PRK11579.1"/>
    <property type="match status" value="1"/>
</dbReference>
<feature type="domain" description="Gfo/Idh/MocA-like oxidoreductase C-terminal" evidence="4">
    <location>
        <begin position="130"/>
        <end position="339"/>
    </location>
</feature>
<dbReference type="PANTHER" id="PTHR43708">
    <property type="entry name" value="CONSERVED EXPRESSED OXIDOREDUCTASE (EUROFUNG)"/>
    <property type="match status" value="1"/>
</dbReference>
<dbReference type="Proteomes" id="UP000245890">
    <property type="component" value="Unassembled WGS sequence"/>
</dbReference>
<dbReference type="AlphaFoldDB" id="A0A2U0SI39"/>
<protein>
    <submittedName>
        <fullName evidence="5">Oxidoreductase</fullName>
    </submittedName>
</protein>
<dbReference type="GO" id="GO:0016491">
    <property type="term" value="F:oxidoreductase activity"/>
    <property type="evidence" value="ECO:0007669"/>
    <property type="project" value="UniProtKB-KW"/>
</dbReference>
<keyword evidence="6" id="KW-1185">Reference proteome</keyword>
<dbReference type="OrthoDB" id="9792935at2"/>
<dbReference type="InterPro" id="IPR000683">
    <property type="entry name" value="Gfo/Idh/MocA-like_OxRdtase_N"/>
</dbReference>
<dbReference type="InterPro" id="IPR036291">
    <property type="entry name" value="NAD(P)-bd_dom_sf"/>
</dbReference>